<keyword evidence="5" id="KW-0999">Mitochondrion inner membrane</keyword>
<evidence type="ECO:0000256" key="5">
    <source>
        <dbReference type="ARBA" id="ARBA00022792"/>
    </source>
</evidence>
<organism evidence="10 11">
    <name type="scientific">Branchiostoma lanceolatum</name>
    <name type="common">Common lancelet</name>
    <name type="synonym">Amphioxus lanceolatum</name>
    <dbReference type="NCBI Taxonomy" id="7740"/>
    <lineage>
        <taxon>Eukaryota</taxon>
        <taxon>Metazoa</taxon>
        <taxon>Chordata</taxon>
        <taxon>Cephalochordata</taxon>
        <taxon>Leptocardii</taxon>
        <taxon>Amphioxiformes</taxon>
        <taxon>Branchiostomatidae</taxon>
        <taxon>Branchiostoma</taxon>
    </lineage>
</organism>
<comment type="similarity">
    <text evidence="2">Belongs to the TMEM186 family.</text>
</comment>
<dbReference type="Pfam" id="PF06979">
    <property type="entry name" value="TMEM70"/>
    <property type="match status" value="1"/>
</dbReference>
<evidence type="ECO:0000256" key="3">
    <source>
        <dbReference type="ARBA" id="ARBA00014604"/>
    </source>
</evidence>
<feature type="transmembrane region" description="Helical" evidence="9">
    <location>
        <begin position="133"/>
        <end position="152"/>
    </location>
</feature>
<sequence length="243" mass="27904">MLSASPLVRSVLKKTNHVRLTRVLSQSSANLHRYHSTALVCRKSHSFQLQNIHRSWQTAVLYPTSTCLVKTFHSNVPRMKNSNKKDNEYDIVYRYPYMRVLAAISRFKIAQTTLMVFMVPITVTMAAEGDVSWAAVNTVVGFGIFSTVMLYAMSNYLRKFVGVISINQSGDSVRLSHLNFWGRREELYVDTDNIVPMTETGDREGEMFKKFKVYDSELTMYYTLRLGQITDKEKLGRILGTME</sequence>
<dbReference type="EMBL" id="OV696694">
    <property type="protein sequence ID" value="CAH1274332.1"/>
    <property type="molecule type" value="Genomic_DNA"/>
</dbReference>
<dbReference type="OrthoDB" id="6147888at2759"/>
<proteinExistence type="inferred from homology"/>
<keyword evidence="6 9" id="KW-1133">Transmembrane helix</keyword>
<gene>
    <name evidence="10" type="primary">TMEM186</name>
    <name evidence="10" type="ORF">BLAG_LOCUS25386</name>
</gene>
<accession>A0A8K0F1R5</accession>
<feature type="transmembrane region" description="Helical" evidence="9">
    <location>
        <begin position="107"/>
        <end position="127"/>
    </location>
</feature>
<evidence type="ECO:0000256" key="9">
    <source>
        <dbReference type="SAM" id="Phobius"/>
    </source>
</evidence>
<dbReference type="InterPro" id="IPR026571">
    <property type="entry name" value="Tmem186"/>
</dbReference>
<evidence type="ECO:0000256" key="1">
    <source>
        <dbReference type="ARBA" id="ARBA00004448"/>
    </source>
</evidence>
<dbReference type="PANTHER" id="PTHR13603:SF1">
    <property type="entry name" value="TRANSMEMBRANE PROTEIN 186"/>
    <property type="match status" value="1"/>
</dbReference>
<comment type="subcellular location">
    <subcellularLocation>
        <location evidence="1">Mitochondrion inner membrane</location>
        <topology evidence="1">Multi-pass membrane protein</topology>
    </subcellularLocation>
</comment>
<keyword evidence="11" id="KW-1185">Reference proteome</keyword>
<evidence type="ECO:0000256" key="2">
    <source>
        <dbReference type="ARBA" id="ARBA00007020"/>
    </source>
</evidence>
<keyword evidence="7" id="KW-0496">Mitochondrion</keyword>
<evidence type="ECO:0000256" key="8">
    <source>
        <dbReference type="ARBA" id="ARBA00023136"/>
    </source>
</evidence>
<evidence type="ECO:0000256" key="6">
    <source>
        <dbReference type="ARBA" id="ARBA00022989"/>
    </source>
</evidence>
<name>A0A8K0F1R5_BRALA</name>
<protein>
    <recommendedName>
        <fullName evidence="3">Transmembrane protein 186</fullName>
    </recommendedName>
</protein>
<keyword evidence="8 9" id="KW-0472">Membrane</keyword>
<dbReference type="InterPro" id="IPR045325">
    <property type="entry name" value="TMEM70/TMEM186/TMEM223"/>
</dbReference>
<keyword evidence="4 9" id="KW-0812">Transmembrane</keyword>
<dbReference type="GO" id="GO:0005743">
    <property type="term" value="C:mitochondrial inner membrane"/>
    <property type="evidence" value="ECO:0007669"/>
    <property type="project" value="UniProtKB-SubCell"/>
</dbReference>
<reference evidence="10" key="1">
    <citation type="submission" date="2022-01" db="EMBL/GenBank/DDBJ databases">
        <authorList>
            <person name="Braso-Vives M."/>
        </authorList>
    </citation>
    <scope>NUCLEOTIDE SEQUENCE</scope>
</reference>
<evidence type="ECO:0000313" key="11">
    <source>
        <dbReference type="Proteomes" id="UP000838412"/>
    </source>
</evidence>
<dbReference type="AlphaFoldDB" id="A0A8K0F1R5"/>
<dbReference type="Proteomes" id="UP000838412">
    <property type="component" value="Chromosome 9"/>
</dbReference>
<evidence type="ECO:0000256" key="7">
    <source>
        <dbReference type="ARBA" id="ARBA00023128"/>
    </source>
</evidence>
<evidence type="ECO:0000256" key="4">
    <source>
        <dbReference type="ARBA" id="ARBA00022692"/>
    </source>
</evidence>
<dbReference type="PANTHER" id="PTHR13603">
    <property type="entry name" value="TRANSMEMBRANE PROTEIN 186"/>
    <property type="match status" value="1"/>
</dbReference>
<evidence type="ECO:0000313" key="10">
    <source>
        <dbReference type="EMBL" id="CAH1274332.1"/>
    </source>
</evidence>